<evidence type="ECO:0000313" key="4">
    <source>
        <dbReference type="Proteomes" id="UP000228934"/>
    </source>
</evidence>
<dbReference type="Proteomes" id="UP000228934">
    <property type="component" value="Unassembled WGS sequence"/>
</dbReference>
<accession>A0A2G9RJU4</accession>
<proteinExistence type="predicted"/>
<dbReference type="AlphaFoldDB" id="A0A2G9RJU4"/>
<dbReference type="EMBL" id="KV940510">
    <property type="protein sequence ID" value="PIO28172.1"/>
    <property type="molecule type" value="Genomic_DNA"/>
</dbReference>
<evidence type="ECO:0008006" key="5">
    <source>
        <dbReference type="Google" id="ProtNLM"/>
    </source>
</evidence>
<gene>
    <name evidence="3" type="ORF">AB205_0209630</name>
</gene>
<evidence type="ECO:0000256" key="1">
    <source>
        <dbReference type="ARBA" id="ARBA00023054"/>
    </source>
</evidence>
<keyword evidence="1" id="KW-0175">Coiled coil</keyword>
<evidence type="ECO:0000256" key="2">
    <source>
        <dbReference type="SAM" id="MobiDB-lite"/>
    </source>
</evidence>
<dbReference type="PANTHER" id="PTHR32083">
    <property type="entry name" value="CILIA AND FLAGELLA-ASSOCIATED PROTEIN 58-RELATED"/>
    <property type="match status" value="1"/>
</dbReference>
<dbReference type="GO" id="GO:0005856">
    <property type="term" value="C:cytoskeleton"/>
    <property type="evidence" value="ECO:0007669"/>
    <property type="project" value="TreeGrafter"/>
</dbReference>
<reference evidence="4" key="1">
    <citation type="journal article" date="2017" name="Nat. Commun.">
        <title>The North American bullfrog draft genome provides insight into hormonal regulation of long noncoding RNA.</title>
        <authorList>
            <person name="Hammond S.A."/>
            <person name="Warren R.L."/>
            <person name="Vandervalk B.P."/>
            <person name="Kucuk E."/>
            <person name="Khan H."/>
            <person name="Gibb E.A."/>
            <person name="Pandoh P."/>
            <person name="Kirk H."/>
            <person name="Zhao Y."/>
            <person name="Jones M."/>
            <person name="Mungall A.J."/>
            <person name="Coope R."/>
            <person name="Pleasance S."/>
            <person name="Moore R.A."/>
            <person name="Holt R.A."/>
            <person name="Round J.M."/>
            <person name="Ohora S."/>
            <person name="Walle B.V."/>
            <person name="Veldhoen N."/>
            <person name="Helbing C.C."/>
            <person name="Birol I."/>
        </authorList>
    </citation>
    <scope>NUCLEOTIDE SEQUENCE [LARGE SCALE GENOMIC DNA]</scope>
</reference>
<keyword evidence="4" id="KW-1185">Reference proteome</keyword>
<organism evidence="3 4">
    <name type="scientific">Aquarana catesbeiana</name>
    <name type="common">American bullfrog</name>
    <name type="synonym">Rana catesbeiana</name>
    <dbReference type="NCBI Taxonomy" id="8400"/>
    <lineage>
        <taxon>Eukaryota</taxon>
        <taxon>Metazoa</taxon>
        <taxon>Chordata</taxon>
        <taxon>Craniata</taxon>
        <taxon>Vertebrata</taxon>
        <taxon>Euteleostomi</taxon>
        <taxon>Amphibia</taxon>
        <taxon>Batrachia</taxon>
        <taxon>Anura</taxon>
        <taxon>Neobatrachia</taxon>
        <taxon>Ranoidea</taxon>
        <taxon>Ranidae</taxon>
        <taxon>Aquarana</taxon>
    </lineage>
</organism>
<feature type="non-terminal residue" evidence="3">
    <location>
        <position position="1"/>
    </location>
</feature>
<evidence type="ECO:0000313" key="3">
    <source>
        <dbReference type="EMBL" id="PIO28172.1"/>
    </source>
</evidence>
<sequence length="196" mass="23246">LELRLAEKEEQLLERDFLYEQVSKLSDRIRIKAANGKEDTLTCAKKMSELKNKIKDTTRKMMSQIAELSMQQANCIKLQQEVRDKEKFVETCYARMEQGLPPSEETKQEWKRLVREERRRQLEREEKTRIQEEEEQHFLQNGTYTTAEQRPNAYIPEDENVLPLPRPYGALAPFKPTEPGSNMRHIRKPMIKPIEI</sequence>
<name>A0A2G9RJU4_AQUCT</name>
<dbReference type="OrthoDB" id="10262929at2759"/>
<dbReference type="PANTHER" id="PTHR32083:SF34">
    <property type="entry name" value="COILED-COIL DOMAIN-CONTAINING PROTEIN 146"/>
    <property type="match status" value="1"/>
</dbReference>
<protein>
    <recommendedName>
        <fullName evidence="5">Coiled-coil domain-containing protein 146</fullName>
    </recommendedName>
</protein>
<feature type="region of interest" description="Disordered" evidence="2">
    <location>
        <begin position="166"/>
        <end position="192"/>
    </location>
</feature>